<dbReference type="AlphaFoldDB" id="A0A1H3MIC8"/>
<name>A0A1H3MIC8_9ACTN</name>
<evidence type="ECO:0000313" key="2">
    <source>
        <dbReference type="Proteomes" id="UP000199632"/>
    </source>
</evidence>
<sequence length="107" mass="11043">MADLGVDSAALRYSGGGVRNTAEDMSQRLAAFQSELASYGQPWGNDDLGSLIGMAYETVLDVAMDCITENLGGLAEDGAGLVGMADSYDAVEQENVAGSQAFDGRLG</sequence>
<proteinExistence type="predicted"/>
<keyword evidence="2" id="KW-1185">Reference proteome</keyword>
<organism evidence="1 2">
    <name type="scientific">Asanoa ishikariensis</name>
    <dbReference type="NCBI Taxonomy" id="137265"/>
    <lineage>
        <taxon>Bacteria</taxon>
        <taxon>Bacillati</taxon>
        <taxon>Actinomycetota</taxon>
        <taxon>Actinomycetes</taxon>
        <taxon>Micromonosporales</taxon>
        <taxon>Micromonosporaceae</taxon>
        <taxon>Asanoa</taxon>
    </lineage>
</organism>
<dbReference type="RefSeq" id="WP_090788489.1">
    <property type="nucleotide sequence ID" value="NZ_BOND01000017.1"/>
</dbReference>
<dbReference type="OrthoDB" id="3627085at2"/>
<evidence type="ECO:0008006" key="3">
    <source>
        <dbReference type="Google" id="ProtNLM"/>
    </source>
</evidence>
<dbReference type="STRING" id="137265.SAMN05421684_1397"/>
<dbReference type="Gene3D" id="1.10.287.1060">
    <property type="entry name" value="ESAT-6-like"/>
    <property type="match status" value="1"/>
</dbReference>
<dbReference type="EMBL" id="FNQB01000001">
    <property type="protein sequence ID" value="SDY75835.1"/>
    <property type="molecule type" value="Genomic_DNA"/>
</dbReference>
<evidence type="ECO:0000313" key="1">
    <source>
        <dbReference type="EMBL" id="SDY75835.1"/>
    </source>
</evidence>
<gene>
    <name evidence="1" type="ORF">SAMN05421684_1397</name>
</gene>
<dbReference type="Proteomes" id="UP000199632">
    <property type="component" value="Unassembled WGS sequence"/>
</dbReference>
<protein>
    <recommendedName>
        <fullName evidence="3">Excreted virulence factor EspC, type VII ESX diderm</fullName>
    </recommendedName>
</protein>
<accession>A0A1H3MIC8</accession>
<reference evidence="2" key="1">
    <citation type="submission" date="2016-10" db="EMBL/GenBank/DDBJ databases">
        <authorList>
            <person name="Varghese N."/>
            <person name="Submissions S."/>
        </authorList>
    </citation>
    <scope>NUCLEOTIDE SEQUENCE [LARGE SCALE GENOMIC DNA]</scope>
    <source>
        <strain evidence="2">DSM 44718</strain>
    </source>
</reference>